<evidence type="ECO:0000313" key="1">
    <source>
        <dbReference type="EMBL" id="EFZ34330.1"/>
    </source>
</evidence>
<dbReference type="Proteomes" id="UP000004099">
    <property type="component" value="Unassembled WGS sequence"/>
</dbReference>
<proteinExistence type="predicted"/>
<evidence type="ECO:0000313" key="2">
    <source>
        <dbReference type="Proteomes" id="UP000004099"/>
    </source>
</evidence>
<dbReference type="EMBL" id="ACGS02000042">
    <property type="protein sequence ID" value="EFZ34330.1"/>
    <property type="molecule type" value="Genomic_DNA"/>
</dbReference>
<dbReference type="AlphaFoldDB" id="E7FRL3"/>
<protein>
    <submittedName>
        <fullName evidence="1">Uncharacterized protein</fullName>
    </submittedName>
</protein>
<sequence length="203" mass="23146">MFAPIARIAITVVTDDFFSVETNFNDSPTSVHGHAKTAVFDFKMTPSSVFITLFKSLVPVIFAERKVGKELGKIIVISFFIPISQPFKRAFIEIPAFRRIVLSKQFLMLKNSHQHRQVNAIPATALAGRLFDVVSFFRQRDGCLDILTEDRRKKYVSVVNADKRNLFHGAQNTASHLNRQRREPVLPFVHFPPRIATLNFTDD</sequence>
<dbReference type="HOGENOM" id="CLU_1347498_0_0_9"/>
<organism evidence="1 2">
    <name type="scientific">Ligilactobacillus ruminis ATCC 25644</name>
    <dbReference type="NCBI Taxonomy" id="525362"/>
    <lineage>
        <taxon>Bacteria</taxon>
        <taxon>Bacillati</taxon>
        <taxon>Bacillota</taxon>
        <taxon>Bacilli</taxon>
        <taxon>Lactobacillales</taxon>
        <taxon>Lactobacillaceae</taxon>
        <taxon>Ligilactobacillus</taxon>
    </lineage>
</organism>
<comment type="caution">
    <text evidence="1">The sequence shown here is derived from an EMBL/GenBank/DDBJ whole genome shotgun (WGS) entry which is preliminary data.</text>
</comment>
<gene>
    <name evidence="1" type="ORF">HMPREF0542_11540</name>
</gene>
<accession>E7FRL3</accession>
<reference evidence="1 2" key="1">
    <citation type="submission" date="2011-01" db="EMBL/GenBank/DDBJ databases">
        <authorList>
            <person name="Muzny D."/>
            <person name="Qin X."/>
            <person name="Buhay C."/>
            <person name="Dugan-Rocha S."/>
            <person name="Ding Y."/>
            <person name="Chen G."/>
            <person name="Hawes A."/>
            <person name="Holder M."/>
            <person name="Jhangiani S."/>
            <person name="Johnson A."/>
            <person name="Khan Z."/>
            <person name="Li Z."/>
            <person name="Liu W."/>
            <person name="Liu X."/>
            <person name="Perez L."/>
            <person name="Shen H."/>
            <person name="Wang Q."/>
            <person name="Watt J."/>
            <person name="Xi L."/>
            <person name="Xin Y."/>
            <person name="Zhou J."/>
            <person name="Deng J."/>
            <person name="Jiang H."/>
            <person name="Liu Y."/>
            <person name="Qu J."/>
            <person name="Song X.-Z."/>
            <person name="Zhang L."/>
            <person name="Villasana D."/>
            <person name="Johnson A."/>
            <person name="Liu J."/>
            <person name="Liyanage D."/>
            <person name="Lorensuhewa L."/>
            <person name="Robinson T."/>
            <person name="Song A."/>
            <person name="Song B.-B."/>
            <person name="Dinh H."/>
            <person name="Thornton R."/>
            <person name="Coyle M."/>
            <person name="Francisco L."/>
            <person name="Jackson L."/>
            <person name="Javaid M."/>
            <person name="Korchina V."/>
            <person name="Kovar C."/>
            <person name="Mata R."/>
            <person name="Mathew T."/>
            <person name="Ngo R."/>
            <person name="Nguyen L."/>
            <person name="Nguyen N."/>
            <person name="Okwuonu G."/>
            <person name="Ongeri F."/>
            <person name="Pham C."/>
            <person name="Simmons D."/>
            <person name="Wilczek-Boney K."/>
            <person name="Hale W."/>
            <person name="Jakkamsetti A."/>
            <person name="Pham P."/>
            <person name="Ruth R."/>
            <person name="San Lucas F."/>
            <person name="Warren J."/>
            <person name="Zhang J."/>
            <person name="Zhao Z."/>
            <person name="Zhou C."/>
            <person name="Zhu D."/>
            <person name="Lee S."/>
            <person name="Bess C."/>
            <person name="Blankenburg K."/>
            <person name="Forbes L."/>
            <person name="Fu Q."/>
            <person name="Gubbala S."/>
            <person name="Hirani K."/>
            <person name="Jayaseelan J.C."/>
            <person name="Lara F."/>
            <person name="Munidasa M."/>
            <person name="Palculict T."/>
            <person name="Patil S."/>
            <person name="Pu L.-L."/>
            <person name="Saada N."/>
            <person name="Tang L."/>
            <person name="Weissenberger G."/>
            <person name="Zhu Y."/>
            <person name="Hemphill L."/>
            <person name="Shang Y."/>
            <person name="Youmans B."/>
            <person name="Ayvaz T."/>
            <person name="Ross M."/>
            <person name="Santibanez J."/>
            <person name="Aqrawi P."/>
            <person name="Gross S."/>
            <person name="Joshi V."/>
            <person name="Fowler G."/>
            <person name="Nazareth L."/>
            <person name="Reid J."/>
            <person name="Worley K."/>
            <person name="Petrosino J."/>
            <person name="Highlander S."/>
            <person name="Gibbs R."/>
        </authorList>
    </citation>
    <scope>NUCLEOTIDE SEQUENCE [LARGE SCALE GENOMIC DNA]</scope>
    <source>
        <strain evidence="1 2">ATCC 25644</strain>
    </source>
</reference>
<name>E7FRL3_9LACO</name>